<evidence type="ECO:0000256" key="4">
    <source>
        <dbReference type="ARBA" id="ARBA00023014"/>
    </source>
</evidence>
<proteinExistence type="predicted"/>
<evidence type="ECO:0000256" key="3">
    <source>
        <dbReference type="ARBA" id="ARBA00023004"/>
    </source>
</evidence>
<dbReference type="eggNOG" id="COG0437">
    <property type="taxonomic scope" value="Bacteria"/>
</dbReference>
<dbReference type="SUPFAM" id="SSF54862">
    <property type="entry name" value="4Fe-4S ferredoxins"/>
    <property type="match status" value="1"/>
</dbReference>
<feature type="domain" description="4Fe-4S ferredoxin-type" evidence="5">
    <location>
        <begin position="4"/>
        <end position="32"/>
    </location>
</feature>
<dbReference type="PANTHER" id="PTHR43177:SF3">
    <property type="entry name" value="PROTEIN NRFC HOMOLOG"/>
    <property type="match status" value="1"/>
</dbReference>
<dbReference type="PANTHER" id="PTHR43177">
    <property type="entry name" value="PROTEIN NRFC"/>
    <property type="match status" value="1"/>
</dbReference>
<accession>I2Q5H2</accession>
<feature type="domain" description="4Fe-4S ferredoxin-type" evidence="5">
    <location>
        <begin position="70"/>
        <end position="101"/>
    </location>
</feature>
<dbReference type="Pfam" id="PF00037">
    <property type="entry name" value="Fer4"/>
    <property type="match status" value="1"/>
</dbReference>
<organism evidence="6">
    <name type="scientific">Desulfovibrio sp. U5L</name>
    <dbReference type="NCBI Taxonomy" id="596152"/>
    <lineage>
        <taxon>Bacteria</taxon>
        <taxon>Pseudomonadati</taxon>
        <taxon>Thermodesulfobacteriota</taxon>
        <taxon>Desulfovibrionia</taxon>
        <taxon>Desulfovibrionales</taxon>
        <taxon>Desulfovibrionaceae</taxon>
        <taxon>Desulfovibrio</taxon>
    </lineage>
</organism>
<dbReference type="Gene3D" id="3.30.70.20">
    <property type="match status" value="2"/>
</dbReference>
<dbReference type="OrthoDB" id="9789030at2"/>
<protein>
    <submittedName>
        <fullName evidence="6">Fe-S-cluster-containing hydrogenase subunit</fullName>
    </submittedName>
</protein>
<evidence type="ECO:0000256" key="1">
    <source>
        <dbReference type="ARBA" id="ARBA00022485"/>
    </source>
</evidence>
<reference evidence="6" key="1">
    <citation type="submission" date="2011-11" db="EMBL/GenBank/DDBJ databases">
        <title>Improved High-Quality Draft sequence of Desulfovibrio sp. U5L.</title>
        <authorList>
            <consortium name="US DOE Joint Genome Institute"/>
            <person name="Lucas S."/>
            <person name="Han J."/>
            <person name="Lapidus A."/>
            <person name="Cheng J.-F."/>
            <person name="Goodwin L."/>
            <person name="Pitluck S."/>
            <person name="Peters L."/>
            <person name="Ovchinnikova G."/>
            <person name="Held B."/>
            <person name="Detter J.C."/>
            <person name="Han C."/>
            <person name="Tapia R."/>
            <person name="Land M."/>
            <person name="Hauser L."/>
            <person name="Kyrpides N."/>
            <person name="Ivanova N."/>
            <person name="Pagani I."/>
            <person name="Gabster J."/>
            <person name="Walker C."/>
            <person name="Stolyar S."/>
            <person name="Stahl D."/>
            <person name="Arkin A."/>
            <person name="Dehal P."/>
            <person name="Hazen T."/>
            <person name="Woyke T."/>
        </authorList>
    </citation>
    <scope>NUCLEOTIDE SEQUENCE [LARGE SCALE GENOMIC DNA]</scope>
    <source>
        <strain evidence="6">U5L</strain>
    </source>
</reference>
<keyword evidence="3" id="KW-0408">Iron</keyword>
<dbReference type="CDD" id="cd04410">
    <property type="entry name" value="DMSOR_beta-like"/>
    <property type="match status" value="1"/>
</dbReference>
<dbReference type="HOGENOM" id="CLU_043374_3_3_7"/>
<dbReference type="Pfam" id="PF13247">
    <property type="entry name" value="Fer4_11"/>
    <property type="match status" value="1"/>
</dbReference>
<dbReference type="InterPro" id="IPR050954">
    <property type="entry name" value="ET_IronSulfur_Cluster-Binding"/>
</dbReference>
<dbReference type="AlphaFoldDB" id="I2Q5H2"/>
<dbReference type="STRING" id="596152.DesU5LDRAFT_3404"/>
<name>I2Q5H2_9BACT</name>
<keyword evidence="2" id="KW-0479">Metal-binding</keyword>
<evidence type="ECO:0000256" key="2">
    <source>
        <dbReference type="ARBA" id="ARBA00022723"/>
    </source>
</evidence>
<dbReference type="GO" id="GO:0051539">
    <property type="term" value="F:4 iron, 4 sulfur cluster binding"/>
    <property type="evidence" value="ECO:0007669"/>
    <property type="project" value="UniProtKB-KW"/>
</dbReference>
<dbReference type="GO" id="GO:0046872">
    <property type="term" value="F:metal ion binding"/>
    <property type="evidence" value="ECO:0007669"/>
    <property type="project" value="UniProtKB-KW"/>
</dbReference>
<gene>
    <name evidence="6" type="ORF">DesU5LDRAFT_3404</name>
</gene>
<keyword evidence="4" id="KW-0411">Iron-sulfur</keyword>
<dbReference type="InterPro" id="IPR017896">
    <property type="entry name" value="4Fe4S_Fe-S-bd"/>
</dbReference>
<dbReference type="EMBL" id="JH600068">
    <property type="protein sequence ID" value="EIG55028.1"/>
    <property type="molecule type" value="Genomic_DNA"/>
</dbReference>
<evidence type="ECO:0000313" key="6">
    <source>
        <dbReference type="EMBL" id="EIG55028.1"/>
    </source>
</evidence>
<keyword evidence="1" id="KW-0004">4Fe-4S</keyword>
<sequence>MEGKTLYIDYSKCIGCETCEYVCRFVADMPRIHMIRAASGLMAPLYCRHCAEANCAKVCKRGAIKRDRDGAMVLQPMLCRGCESRQCMLACPYMAIFETDKGVMVVKCDLCAARRQLGQEPACSAMCPCGAIHYVSRDRIASLETPASREAEDRVLACLRPGRASGKGTDEPEKA</sequence>
<evidence type="ECO:0000259" key="5">
    <source>
        <dbReference type="PROSITE" id="PS51379"/>
    </source>
</evidence>
<dbReference type="PROSITE" id="PS51379">
    <property type="entry name" value="4FE4S_FER_2"/>
    <property type="match status" value="2"/>
</dbReference>